<accession>A0A0M1P505</accession>
<feature type="domain" description="MaoC-like" evidence="1">
    <location>
        <begin position="3"/>
        <end position="87"/>
    </location>
</feature>
<dbReference type="Gene3D" id="3.10.129.10">
    <property type="entry name" value="Hotdog Thioesterase"/>
    <property type="match status" value="1"/>
</dbReference>
<dbReference type="PANTHER" id="PTHR43437">
    <property type="entry name" value="HYDROXYACYL-THIOESTER DEHYDRATASE TYPE 2, MITOCHONDRIAL-RELATED"/>
    <property type="match status" value="1"/>
</dbReference>
<gene>
    <name evidence="2" type="ORF">AM231_10745</name>
</gene>
<evidence type="ECO:0000313" key="2">
    <source>
        <dbReference type="EMBL" id="KOR89568.1"/>
    </source>
</evidence>
<dbReference type="SUPFAM" id="SSF54637">
    <property type="entry name" value="Thioesterase/thiol ester dehydrase-isomerase"/>
    <property type="match status" value="1"/>
</dbReference>
<sequence length="113" mass="12494">MKRRITAEAIRQYADVSKDDSAIHLNADAAASAGFKRPIVHGMYIMGLAQSLYIREHPQQWISTYDLKFINPLYVDSDVVFNFEGTSGDVDVTVTGEDGELIASGTLTAKERL</sequence>
<dbReference type="PANTHER" id="PTHR43437:SF3">
    <property type="entry name" value="HYDROXYACYL-THIOESTER DEHYDRATASE TYPE 2, MITOCHONDRIAL"/>
    <property type="match status" value="1"/>
</dbReference>
<name>A0A0M1P505_9BACL</name>
<dbReference type="PATRIC" id="fig|1705565.3.peg.4144"/>
<dbReference type="AlphaFoldDB" id="A0A0M1P505"/>
<proteinExistence type="predicted"/>
<dbReference type="CDD" id="cd03441">
    <property type="entry name" value="R_hydratase_like"/>
    <property type="match status" value="1"/>
</dbReference>
<dbReference type="Pfam" id="PF01575">
    <property type="entry name" value="MaoC_dehydratas"/>
    <property type="match status" value="1"/>
</dbReference>
<evidence type="ECO:0000259" key="1">
    <source>
        <dbReference type="Pfam" id="PF01575"/>
    </source>
</evidence>
<dbReference type="InterPro" id="IPR002539">
    <property type="entry name" value="MaoC-like_dom"/>
</dbReference>
<dbReference type="GO" id="GO:0006633">
    <property type="term" value="P:fatty acid biosynthetic process"/>
    <property type="evidence" value="ECO:0007669"/>
    <property type="project" value="TreeGrafter"/>
</dbReference>
<dbReference type="GO" id="GO:0019171">
    <property type="term" value="F:(3R)-hydroxyacyl-[acyl-carrier-protein] dehydratase activity"/>
    <property type="evidence" value="ECO:0007669"/>
    <property type="project" value="TreeGrafter"/>
</dbReference>
<dbReference type="Proteomes" id="UP000036932">
    <property type="component" value="Unassembled WGS sequence"/>
</dbReference>
<dbReference type="EMBL" id="LIUT01000001">
    <property type="protein sequence ID" value="KOR89568.1"/>
    <property type="molecule type" value="Genomic_DNA"/>
</dbReference>
<comment type="caution">
    <text evidence="2">The sequence shown here is derived from an EMBL/GenBank/DDBJ whole genome shotgun (WGS) entry which is preliminary data.</text>
</comment>
<dbReference type="InterPro" id="IPR029069">
    <property type="entry name" value="HotDog_dom_sf"/>
</dbReference>
<protein>
    <recommendedName>
        <fullName evidence="1">MaoC-like domain-containing protein</fullName>
    </recommendedName>
</protein>
<dbReference type="InterPro" id="IPR050965">
    <property type="entry name" value="UPF0336/Enoyl-CoA_hydratase"/>
</dbReference>
<evidence type="ECO:0000313" key="3">
    <source>
        <dbReference type="Proteomes" id="UP000036932"/>
    </source>
</evidence>
<reference evidence="3" key="1">
    <citation type="submission" date="2015-08" db="EMBL/GenBank/DDBJ databases">
        <title>Genome sequencing project for genomic taxonomy and phylogenomics of Bacillus-like bacteria.</title>
        <authorList>
            <person name="Liu B."/>
            <person name="Wang J."/>
            <person name="Zhu Y."/>
            <person name="Liu G."/>
            <person name="Chen Q."/>
            <person name="Chen Z."/>
            <person name="Lan J."/>
            <person name="Che J."/>
            <person name="Ge C."/>
            <person name="Shi H."/>
            <person name="Pan Z."/>
            <person name="Liu X."/>
        </authorList>
    </citation>
    <scope>NUCLEOTIDE SEQUENCE [LARGE SCALE GENOMIC DNA]</scope>
    <source>
        <strain evidence="3">FJAT-22460</strain>
    </source>
</reference>
<organism evidence="2 3">
    <name type="scientific">Paenibacillus solani</name>
    <dbReference type="NCBI Taxonomy" id="1705565"/>
    <lineage>
        <taxon>Bacteria</taxon>
        <taxon>Bacillati</taxon>
        <taxon>Bacillota</taxon>
        <taxon>Bacilli</taxon>
        <taxon>Bacillales</taxon>
        <taxon>Paenibacillaceae</taxon>
        <taxon>Paenibacillus</taxon>
    </lineage>
</organism>
<dbReference type="RefSeq" id="WP_054402606.1">
    <property type="nucleotide sequence ID" value="NZ_LIUT01000001.1"/>
</dbReference>
<keyword evidence="3" id="KW-1185">Reference proteome</keyword>
<dbReference type="OrthoDB" id="9801625at2"/>